<evidence type="ECO:0000313" key="3">
    <source>
        <dbReference type="Proteomes" id="UP000028135"/>
    </source>
</evidence>
<dbReference type="InterPro" id="IPR039422">
    <property type="entry name" value="MarR/SlyA-like"/>
</dbReference>
<dbReference type="Proteomes" id="UP000028135">
    <property type="component" value="Unassembled WGS sequence"/>
</dbReference>
<dbReference type="InterPro" id="IPR000835">
    <property type="entry name" value="HTH_MarR-typ"/>
</dbReference>
<evidence type="ECO:0000313" key="2">
    <source>
        <dbReference type="EMBL" id="KER36983.1"/>
    </source>
</evidence>
<sequence>MRDVDASLLSAQHGLDCTCFRLRQATRRVSQIYDSYLGELDLKNTQFTLLAHLTLKEFTIGELADWMVIDPTTLNRNLRYLQERSLIESAPGERDRRERCLKATPAGRDLYKQAVPYWKAAQAAIRKALSRETSDQLHSVLLHASKLDLPEEAVIAQN</sequence>
<dbReference type="GO" id="GO:0003700">
    <property type="term" value="F:DNA-binding transcription factor activity"/>
    <property type="evidence" value="ECO:0007669"/>
    <property type="project" value="InterPro"/>
</dbReference>
<dbReference type="Pfam" id="PF12802">
    <property type="entry name" value="MarR_2"/>
    <property type="match status" value="1"/>
</dbReference>
<feature type="domain" description="HTH marR-type" evidence="1">
    <location>
        <begin position="15"/>
        <end position="146"/>
    </location>
</feature>
<name>A0A8E1C3I6_9SPHN</name>
<dbReference type="SUPFAM" id="SSF46785">
    <property type="entry name" value="Winged helix' DNA-binding domain"/>
    <property type="match status" value="1"/>
</dbReference>
<reference evidence="2 3" key="1">
    <citation type="submission" date="2014-05" db="EMBL/GenBank/DDBJ databases">
        <title>Genome Announcement of Sphingobium lucknowense F2.</title>
        <authorList>
            <person name="Lal R."/>
            <person name="Negi V."/>
            <person name="Lata P."/>
            <person name="Sangwan N."/>
            <person name="Gupta S.K."/>
            <person name="Rao D.L.N."/>
            <person name="Das S."/>
        </authorList>
    </citation>
    <scope>NUCLEOTIDE SEQUENCE [LARGE SCALE GENOMIC DNA]</scope>
    <source>
        <strain evidence="2 3">F2</strain>
    </source>
</reference>
<proteinExistence type="predicted"/>
<dbReference type="InterPro" id="IPR036388">
    <property type="entry name" value="WH-like_DNA-bd_sf"/>
</dbReference>
<dbReference type="InterPro" id="IPR036390">
    <property type="entry name" value="WH_DNA-bd_sf"/>
</dbReference>
<protein>
    <submittedName>
        <fullName evidence="2">MarR family transcriptional regulator</fullName>
    </submittedName>
</protein>
<dbReference type="PANTHER" id="PTHR33164:SF105">
    <property type="entry name" value="TRANSCRIPTIONAL REPRESSOR PROTEIN-RELATED"/>
    <property type="match status" value="1"/>
</dbReference>
<organism evidence="2 3">
    <name type="scientific">Sphingobium indicum F2</name>
    <dbReference type="NCBI Taxonomy" id="1450518"/>
    <lineage>
        <taxon>Bacteria</taxon>
        <taxon>Pseudomonadati</taxon>
        <taxon>Pseudomonadota</taxon>
        <taxon>Alphaproteobacteria</taxon>
        <taxon>Sphingomonadales</taxon>
        <taxon>Sphingomonadaceae</taxon>
        <taxon>Sphingobium</taxon>
    </lineage>
</organism>
<accession>A0A8E1C3I6</accession>
<dbReference type="AlphaFoldDB" id="A0A8E1C3I6"/>
<dbReference type="SMART" id="SM00347">
    <property type="entry name" value="HTH_MARR"/>
    <property type="match status" value="1"/>
</dbReference>
<dbReference type="Gene3D" id="1.10.10.10">
    <property type="entry name" value="Winged helix-like DNA-binding domain superfamily/Winged helix DNA-binding domain"/>
    <property type="match status" value="1"/>
</dbReference>
<dbReference type="EMBL" id="JANF02000037">
    <property type="protein sequence ID" value="KER36983.1"/>
    <property type="molecule type" value="Genomic_DNA"/>
</dbReference>
<gene>
    <name evidence="2" type="ORF">AL00_07695</name>
</gene>
<dbReference type="PROSITE" id="PS50995">
    <property type="entry name" value="HTH_MARR_2"/>
    <property type="match status" value="1"/>
</dbReference>
<dbReference type="PANTHER" id="PTHR33164">
    <property type="entry name" value="TRANSCRIPTIONAL REGULATOR, MARR FAMILY"/>
    <property type="match status" value="1"/>
</dbReference>
<evidence type="ECO:0000259" key="1">
    <source>
        <dbReference type="PROSITE" id="PS50995"/>
    </source>
</evidence>
<dbReference type="GO" id="GO:0006950">
    <property type="term" value="P:response to stress"/>
    <property type="evidence" value="ECO:0007669"/>
    <property type="project" value="TreeGrafter"/>
</dbReference>
<comment type="caution">
    <text evidence="2">The sequence shown here is derived from an EMBL/GenBank/DDBJ whole genome shotgun (WGS) entry which is preliminary data.</text>
</comment>